<dbReference type="Gene3D" id="1.10.760.10">
    <property type="entry name" value="Cytochrome c-like domain"/>
    <property type="match status" value="1"/>
</dbReference>
<protein>
    <submittedName>
        <fullName evidence="7">Cytochrome c</fullName>
    </submittedName>
</protein>
<dbReference type="RefSeq" id="WP_369601967.1">
    <property type="nucleotide sequence ID" value="NZ_CP154858.1"/>
</dbReference>
<dbReference type="EMBL" id="CP154858">
    <property type="protein sequence ID" value="XDT72966.1"/>
    <property type="molecule type" value="Genomic_DNA"/>
</dbReference>
<keyword evidence="1 4" id="KW-0349">Heme</keyword>
<feature type="domain" description="Cytochrome c" evidence="6">
    <location>
        <begin position="20"/>
        <end position="101"/>
    </location>
</feature>
<evidence type="ECO:0000256" key="5">
    <source>
        <dbReference type="SAM" id="SignalP"/>
    </source>
</evidence>
<keyword evidence="5" id="KW-0732">Signal</keyword>
<dbReference type="KEGG" id="tcd:AAIA72_02990"/>
<dbReference type="PROSITE" id="PS51007">
    <property type="entry name" value="CYTC"/>
    <property type="match status" value="1"/>
</dbReference>
<evidence type="ECO:0000256" key="3">
    <source>
        <dbReference type="ARBA" id="ARBA00023004"/>
    </source>
</evidence>
<dbReference type="AlphaFoldDB" id="A0AB39UYI8"/>
<dbReference type="SUPFAM" id="SSF46626">
    <property type="entry name" value="Cytochrome c"/>
    <property type="match status" value="1"/>
</dbReference>
<dbReference type="InterPro" id="IPR036909">
    <property type="entry name" value="Cyt_c-like_dom_sf"/>
</dbReference>
<reference evidence="7" key="1">
    <citation type="submission" date="2024-05" db="EMBL/GenBank/DDBJ databases">
        <title>Genome sequencing of novel strain.</title>
        <authorList>
            <person name="Ganbat D."/>
            <person name="Ganbat S."/>
            <person name="Lee S.-J."/>
        </authorList>
    </citation>
    <scope>NUCLEOTIDE SEQUENCE</scope>
    <source>
        <strain evidence="7">SMD15-11</strain>
    </source>
</reference>
<evidence type="ECO:0000256" key="2">
    <source>
        <dbReference type="ARBA" id="ARBA00022723"/>
    </source>
</evidence>
<proteinExistence type="predicted"/>
<feature type="signal peptide" evidence="5">
    <location>
        <begin position="1"/>
        <end position="19"/>
    </location>
</feature>
<dbReference type="GO" id="GO:0020037">
    <property type="term" value="F:heme binding"/>
    <property type="evidence" value="ECO:0007669"/>
    <property type="project" value="InterPro"/>
</dbReference>
<keyword evidence="3 4" id="KW-0408">Iron</keyword>
<name>A0AB39UYI8_9GAMM</name>
<organism evidence="7">
    <name type="scientific">Thermohahella caldifontis</name>
    <dbReference type="NCBI Taxonomy" id="3142973"/>
    <lineage>
        <taxon>Bacteria</taxon>
        <taxon>Pseudomonadati</taxon>
        <taxon>Pseudomonadota</taxon>
        <taxon>Gammaproteobacteria</taxon>
        <taxon>Oceanospirillales</taxon>
        <taxon>Hahellaceae</taxon>
        <taxon>Thermohahella</taxon>
    </lineage>
</organism>
<evidence type="ECO:0000313" key="7">
    <source>
        <dbReference type="EMBL" id="XDT72966.1"/>
    </source>
</evidence>
<gene>
    <name evidence="7" type="ORF">AAIA72_02990</name>
</gene>
<evidence type="ECO:0000259" key="6">
    <source>
        <dbReference type="PROSITE" id="PS51007"/>
    </source>
</evidence>
<dbReference type="Pfam" id="PF13442">
    <property type="entry name" value="Cytochrome_CBB3"/>
    <property type="match status" value="1"/>
</dbReference>
<evidence type="ECO:0000256" key="4">
    <source>
        <dbReference type="PROSITE-ProRule" id="PRU00433"/>
    </source>
</evidence>
<dbReference type="GO" id="GO:0046872">
    <property type="term" value="F:metal ion binding"/>
    <property type="evidence" value="ECO:0007669"/>
    <property type="project" value="UniProtKB-KW"/>
</dbReference>
<dbReference type="InterPro" id="IPR009056">
    <property type="entry name" value="Cyt_c-like_dom"/>
</dbReference>
<dbReference type="GO" id="GO:0009055">
    <property type="term" value="F:electron transfer activity"/>
    <property type="evidence" value="ECO:0007669"/>
    <property type="project" value="InterPro"/>
</dbReference>
<keyword evidence="2 4" id="KW-0479">Metal-binding</keyword>
<feature type="chain" id="PRO_5044272635" evidence="5">
    <location>
        <begin position="20"/>
        <end position="102"/>
    </location>
</feature>
<evidence type="ECO:0000256" key="1">
    <source>
        <dbReference type="ARBA" id="ARBA00022617"/>
    </source>
</evidence>
<accession>A0AB39UYI8</accession>
<sequence length="102" mass="10915">MAQSMCLTVALLVSGTVAALTGDRAQALLDTLKQDCGSCHGMTLQGGLGPALTPQALSDKPVDFLTRTILDGRPNTAMPPWRPLLKEEEARWLAEQLKKGVK</sequence>